<dbReference type="SUPFAM" id="SSF55277">
    <property type="entry name" value="GYF domain"/>
    <property type="match status" value="1"/>
</dbReference>
<feature type="region of interest" description="Disordered" evidence="1">
    <location>
        <begin position="1"/>
        <end position="89"/>
    </location>
</feature>
<feature type="compositionally biased region" description="Acidic residues" evidence="1">
    <location>
        <begin position="43"/>
        <end position="53"/>
    </location>
</feature>
<organism evidence="3">
    <name type="scientific">Spongospora subterranea</name>
    <dbReference type="NCBI Taxonomy" id="70186"/>
    <lineage>
        <taxon>Eukaryota</taxon>
        <taxon>Sar</taxon>
        <taxon>Rhizaria</taxon>
        <taxon>Endomyxa</taxon>
        <taxon>Phytomyxea</taxon>
        <taxon>Plasmodiophorida</taxon>
        <taxon>Plasmodiophoridae</taxon>
        <taxon>Spongospora</taxon>
    </lineage>
</organism>
<evidence type="ECO:0000256" key="1">
    <source>
        <dbReference type="SAM" id="MobiDB-lite"/>
    </source>
</evidence>
<sequence>MRGINGKREAKVQFDNDAGLQSDDDDGENEDIGRNGRFRAIEQDDSGSEDEIEETAKAKKRAQFERGVGNVPVEGEEDSTPAPDGFEPFNMKDERARGWFDGAGNFNVESEDVREAWLKDFEEKQTEDTDSCVPDSTVDLTRKGVKRYRQNVVAADEENDDVIDPVHERQVLLRHMIQNENVLGALKRLGKSDDPCVKSTFEAVTDAADRLLQYGHFDVYHDTIVSIERDLRGQAVSSNAGAIQSNVPPDNLWELCWSNTPSSSEPIHGPYSSAEMDAWLLEGYFNVPSSPTCFVRVKGASDPEWINAAEIRSFSNF</sequence>
<dbReference type="InterPro" id="IPR039905">
    <property type="entry name" value="CD2BP2/Lin1"/>
</dbReference>
<dbReference type="InterPro" id="IPR003169">
    <property type="entry name" value="GYF"/>
</dbReference>
<dbReference type="Pfam" id="PF02213">
    <property type="entry name" value="GYF"/>
    <property type="match status" value="1"/>
</dbReference>
<name>A0A0H5QHL3_9EUKA</name>
<evidence type="ECO:0000259" key="2">
    <source>
        <dbReference type="PROSITE" id="PS50829"/>
    </source>
</evidence>
<feature type="compositionally biased region" description="Basic and acidic residues" evidence="1">
    <location>
        <begin position="31"/>
        <end position="42"/>
    </location>
</feature>
<dbReference type="PANTHER" id="PTHR13138:SF3">
    <property type="entry name" value="CD2 ANTIGEN CYTOPLASMIC TAIL-BINDING PROTEIN 2"/>
    <property type="match status" value="1"/>
</dbReference>
<feature type="compositionally biased region" description="Basic and acidic residues" evidence="1">
    <location>
        <begin position="1"/>
        <end position="14"/>
    </location>
</feature>
<dbReference type="PROSITE" id="PS50829">
    <property type="entry name" value="GYF"/>
    <property type="match status" value="1"/>
</dbReference>
<reference evidence="3" key="1">
    <citation type="submission" date="2015-04" db="EMBL/GenBank/DDBJ databases">
        <title>The genome sequence of the plant pathogenic Rhizarian Plasmodiophora brassicae reveals insights in its biotrophic life cycle and the origin of chitin synthesis.</title>
        <authorList>
            <person name="Schwelm A."/>
            <person name="Fogelqvist J."/>
            <person name="Knaust A."/>
            <person name="Julke S."/>
            <person name="Lilja T."/>
            <person name="Dhandapani V."/>
            <person name="Bonilla-Rosso G."/>
            <person name="Karlsson M."/>
            <person name="Shevchenko A."/>
            <person name="Choi S.R."/>
            <person name="Kim H.G."/>
            <person name="Park J.Y."/>
            <person name="Lim Y.P."/>
            <person name="Ludwig-Muller J."/>
            <person name="Dixelius C."/>
        </authorList>
    </citation>
    <scope>NUCLEOTIDE SEQUENCE</scope>
    <source>
        <tissue evidence="3">Potato root galls</tissue>
    </source>
</reference>
<dbReference type="EMBL" id="HACM01001078">
    <property type="protein sequence ID" value="CRZ01520.1"/>
    <property type="molecule type" value="Transcribed_RNA"/>
</dbReference>
<accession>A0A0H5QHL3</accession>
<feature type="domain" description="GYF" evidence="2">
    <location>
        <begin position="250"/>
        <end position="315"/>
    </location>
</feature>
<proteinExistence type="predicted"/>
<evidence type="ECO:0000313" key="3">
    <source>
        <dbReference type="EMBL" id="CRZ01520.1"/>
    </source>
</evidence>
<dbReference type="Gene3D" id="3.30.1490.40">
    <property type="match status" value="1"/>
</dbReference>
<dbReference type="GO" id="GO:0005682">
    <property type="term" value="C:U5 snRNP"/>
    <property type="evidence" value="ECO:0007669"/>
    <property type="project" value="InterPro"/>
</dbReference>
<dbReference type="PANTHER" id="PTHR13138">
    <property type="entry name" value="PROTEIN LIN1"/>
    <property type="match status" value="1"/>
</dbReference>
<dbReference type="InterPro" id="IPR035445">
    <property type="entry name" value="GYF-like_dom_sf"/>
</dbReference>
<dbReference type="AlphaFoldDB" id="A0A0H5QHL3"/>
<protein>
    <recommendedName>
        <fullName evidence="2">GYF domain-containing protein</fullName>
    </recommendedName>
</protein>